<evidence type="ECO:0000256" key="1">
    <source>
        <dbReference type="ARBA" id="ARBA00008779"/>
    </source>
</evidence>
<keyword evidence="6" id="KW-1185">Reference proteome</keyword>
<dbReference type="Gene3D" id="3.40.720.10">
    <property type="entry name" value="Alkaline Phosphatase, subunit A"/>
    <property type="match status" value="2"/>
</dbReference>
<sequence length="535" mass="62166">MKTSLFLWMYTLIAIAILAGCNSAEPHDESSEESARQPNILFIMSDDHAYQAISAYDDRLIHTPHIDRIASEGMLFERAFVTNSICAPSRAVILTGKHSHLNGLRDNGDRFDGAQQTISKLFQQNGYHTAIFGKWHLKTDPTGFDTWKVLPGQGHYYNPEFRTSQGKEVDSGYVTDLITDFSLEWIDQVKNDNKPFFLVYQHKAPHREWLPKEEDYKAFTKKTFPEPATLFDDYSGRSKAAQEAEMRISDHMGLTNDNKIKPSVAESHGFTDFLPWYSNAYHNNLDRMSDEERQAWDAVYDPINEEFDAQNLKGDELTSWKYQRYMQDYLGSIAAVDNNVGRVLDYLEENDLADNTVVIYTSDQGFYLGEHGWFDKRFMYEESFRTPLMIRWPGVVEAGSRNSDLVQNLDFAQTMLDMAGIPMPEDMQGKSMVPLLKNKNPIWRKALYYHYYEYPGIHAVKRHIGARTDQYKLIHFYDDIDEWELFDLESDPDELSNVYDTPEYSDVQDEMHEILMELAQHYKDSVGMEQAKWRE</sequence>
<evidence type="ECO:0000313" key="6">
    <source>
        <dbReference type="Proteomes" id="UP000753961"/>
    </source>
</evidence>
<gene>
    <name evidence="5" type="ORF">KUV50_01830</name>
</gene>
<dbReference type="PANTHER" id="PTHR43108">
    <property type="entry name" value="N-ACETYLGLUCOSAMINE-6-SULFATASE FAMILY MEMBER"/>
    <property type="match status" value="1"/>
</dbReference>
<evidence type="ECO:0000313" key="5">
    <source>
        <dbReference type="EMBL" id="MBY5956856.1"/>
    </source>
</evidence>
<protein>
    <submittedName>
        <fullName evidence="5">Sulfatase</fullName>
    </submittedName>
</protein>
<proteinExistence type="inferred from homology"/>
<evidence type="ECO:0000256" key="3">
    <source>
        <dbReference type="SAM" id="SignalP"/>
    </source>
</evidence>
<dbReference type="InterPro" id="IPR024607">
    <property type="entry name" value="Sulfatase_CS"/>
</dbReference>
<dbReference type="InterPro" id="IPR032506">
    <property type="entry name" value="SGSH_C"/>
</dbReference>
<dbReference type="Proteomes" id="UP000753961">
    <property type="component" value="Unassembled WGS sequence"/>
</dbReference>
<dbReference type="Pfam" id="PF16347">
    <property type="entry name" value="SGSH_C"/>
    <property type="match status" value="1"/>
</dbReference>
<dbReference type="EMBL" id="JAHVHU010000002">
    <property type="protein sequence ID" value="MBY5956856.1"/>
    <property type="molecule type" value="Genomic_DNA"/>
</dbReference>
<comment type="similarity">
    <text evidence="1">Belongs to the sulfatase family.</text>
</comment>
<accession>A0A953HRB1</accession>
<feature type="chain" id="PRO_5036937608" evidence="3">
    <location>
        <begin position="25"/>
        <end position="535"/>
    </location>
</feature>
<dbReference type="PROSITE" id="PS00523">
    <property type="entry name" value="SULFATASE_1"/>
    <property type="match status" value="1"/>
</dbReference>
<dbReference type="RefSeq" id="WP_222578376.1">
    <property type="nucleotide sequence ID" value="NZ_JAHVHU010000002.1"/>
</dbReference>
<dbReference type="AlphaFoldDB" id="A0A953HRB1"/>
<feature type="signal peptide" evidence="3">
    <location>
        <begin position="1"/>
        <end position="24"/>
    </location>
</feature>
<keyword evidence="2" id="KW-0378">Hydrolase</keyword>
<keyword evidence="3" id="KW-0732">Signal</keyword>
<dbReference type="CDD" id="cd16031">
    <property type="entry name" value="G6S_like"/>
    <property type="match status" value="1"/>
</dbReference>
<name>A0A953HRB1_9BACT</name>
<feature type="domain" description="N-sulphoglucosamine sulphohydrolase C-terminal" evidence="4">
    <location>
        <begin position="369"/>
        <end position="520"/>
    </location>
</feature>
<dbReference type="PROSITE" id="PS51257">
    <property type="entry name" value="PROKAR_LIPOPROTEIN"/>
    <property type="match status" value="1"/>
</dbReference>
<dbReference type="GO" id="GO:0016787">
    <property type="term" value="F:hydrolase activity"/>
    <property type="evidence" value="ECO:0007669"/>
    <property type="project" value="UniProtKB-KW"/>
</dbReference>
<evidence type="ECO:0000256" key="2">
    <source>
        <dbReference type="ARBA" id="ARBA00022801"/>
    </source>
</evidence>
<organism evidence="5 6">
    <name type="scientific">Membranihabitans marinus</name>
    <dbReference type="NCBI Taxonomy" id="1227546"/>
    <lineage>
        <taxon>Bacteria</taxon>
        <taxon>Pseudomonadati</taxon>
        <taxon>Bacteroidota</taxon>
        <taxon>Saprospiria</taxon>
        <taxon>Saprospirales</taxon>
        <taxon>Saprospiraceae</taxon>
        <taxon>Membranihabitans</taxon>
    </lineage>
</organism>
<dbReference type="PANTHER" id="PTHR43108:SF6">
    <property type="entry name" value="N-SULPHOGLUCOSAMINE SULPHOHYDROLASE"/>
    <property type="match status" value="1"/>
</dbReference>
<dbReference type="SUPFAM" id="SSF53649">
    <property type="entry name" value="Alkaline phosphatase-like"/>
    <property type="match status" value="1"/>
</dbReference>
<dbReference type="InterPro" id="IPR017850">
    <property type="entry name" value="Alkaline_phosphatase_core_sf"/>
</dbReference>
<reference evidence="5" key="1">
    <citation type="submission" date="2021-06" db="EMBL/GenBank/DDBJ databases">
        <title>44 bacteria genomes isolated from Dapeng, Shenzhen.</title>
        <authorList>
            <person name="Zheng W."/>
            <person name="Yu S."/>
            <person name="Huang Y."/>
        </authorList>
    </citation>
    <scope>NUCLEOTIDE SEQUENCE</scope>
    <source>
        <strain evidence="5">DP5N28-2</strain>
    </source>
</reference>
<comment type="caution">
    <text evidence="5">The sequence shown here is derived from an EMBL/GenBank/DDBJ whole genome shotgun (WGS) entry which is preliminary data.</text>
</comment>
<evidence type="ECO:0000259" key="4">
    <source>
        <dbReference type="Pfam" id="PF16347"/>
    </source>
</evidence>